<gene>
    <name evidence="1" type="ORF">M404DRAFT_992130</name>
</gene>
<accession>A0A0C3JXN3</accession>
<sequence>MGDGCQRAVLRMLTEAYLTLDLQKGCPTGVVADIMIFKTIIGAHHVVQHPLGVSSM</sequence>
<name>A0A0C3JXN3_PISTI</name>
<protein>
    <submittedName>
        <fullName evidence="1">Uncharacterized protein</fullName>
    </submittedName>
</protein>
<feature type="non-terminal residue" evidence="1">
    <location>
        <position position="56"/>
    </location>
</feature>
<dbReference type="EMBL" id="KN831945">
    <property type="protein sequence ID" value="KIO13888.1"/>
    <property type="molecule type" value="Genomic_DNA"/>
</dbReference>
<dbReference type="AlphaFoldDB" id="A0A0C3JXN3"/>
<evidence type="ECO:0000313" key="1">
    <source>
        <dbReference type="EMBL" id="KIO13888.1"/>
    </source>
</evidence>
<dbReference type="InParanoid" id="A0A0C3JXN3"/>
<organism evidence="1 2">
    <name type="scientific">Pisolithus tinctorius Marx 270</name>
    <dbReference type="NCBI Taxonomy" id="870435"/>
    <lineage>
        <taxon>Eukaryota</taxon>
        <taxon>Fungi</taxon>
        <taxon>Dikarya</taxon>
        <taxon>Basidiomycota</taxon>
        <taxon>Agaricomycotina</taxon>
        <taxon>Agaricomycetes</taxon>
        <taxon>Agaricomycetidae</taxon>
        <taxon>Boletales</taxon>
        <taxon>Sclerodermatineae</taxon>
        <taxon>Pisolithaceae</taxon>
        <taxon>Pisolithus</taxon>
    </lineage>
</organism>
<evidence type="ECO:0000313" key="2">
    <source>
        <dbReference type="Proteomes" id="UP000054217"/>
    </source>
</evidence>
<reference evidence="2" key="2">
    <citation type="submission" date="2015-01" db="EMBL/GenBank/DDBJ databases">
        <title>Evolutionary Origins and Diversification of the Mycorrhizal Mutualists.</title>
        <authorList>
            <consortium name="DOE Joint Genome Institute"/>
            <consortium name="Mycorrhizal Genomics Consortium"/>
            <person name="Kohler A."/>
            <person name="Kuo A."/>
            <person name="Nagy L.G."/>
            <person name="Floudas D."/>
            <person name="Copeland A."/>
            <person name="Barry K.W."/>
            <person name="Cichocki N."/>
            <person name="Veneault-Fourrey C."/>
            <person name="LaButti K."/>
            <person name="Lindquist E.A."/>
            <person name="Lipzen A."/>
            <person name="Lundell T."/>
            <person name="Morin E."/>
            <person name="Murat C."/>
            <person name="Riley R."/>
            <person name="Ohm R."/>
            <person name="Sun H."/>
            <person name="Tunlid A."/>
            <person name="Henrissat B."/>
            <person name="Grigoriev I.V."/>
            <person name="Hibbett D.S."/>
            <person name="Martin F."/>
        </authorList>
    </citation>
    <scope>NUCLEOTIDE SEQUENCE [LARGE SCALE GENOMIC DNA]</scope>
    <source>
        <strain evidence="2">Marx 270</strain>
    </source>
</reference>
<dbReference type="HOGENOM" id="CLU_3020018_0_0_1"/>
<proteinExistence type="predicted"/>
<dbReference type="Proteomes" id="UP000054217">
    <property type="component" value="Unassembled WGS sequence"/>
</dbReference>
<keyword evidence="2" id="KW-1185">Reference proteome</keyword>
<reference evidence="1 2" key="1">
    <citation type="submission" date="2014-04" db="EMBL/GenBank/DDBJ databases">
        <authorList>
            <consortium name="DOE Joint Genome Institute"/>
            <person name="Kuo A."/>
            <person name="Kohler A."/>
            <person name="Costa M.D."/>
            <person name="Nagy L.G."/>
            <person name="Floudas D."/>
            <person name="Copeland A."/>
            <person name="Barry K.W."/>
            <person name="Cichocki N."/>
            <person name="Veneault-Fourrey C."/>
            <person name="LaButti K."/>
            <person name="Lindquist E.A."/>
            <person name="Lipzen A."/>
            <person name="Lundell T."/>
            <person name="Morin E."/>
            <person name="Murat C."/>
            <person name="Sun H."/>
            <person name="Tunlid A."/>
            <person name="Henrissat B."/>
            <person name="Grigoriev I.V."/>
            <person name="Hibbett D.S."/>
            <person name="Martin F."/>
            <person name="Nordberg H.P."/>
            <person name="Cantor M.N."/>
            <person name="Hua S.X."/>
        </authorList>
    </citation>
    <scope>NUCLEOTIDE SEQUENCE [LARGE SCALE GENOMIC DNA]</scope>
    <source>
        <strain evidence="1 2">Marx 270</strain>
    </source>
</reference>